<dbReference type="Proteomes" id="UP000419743">
    <property type="component" value="Unassembled WGS sequence"/>
</dbReference>
<proteinExistence type="predicted"/>
<keyword evidence="1 3" id="KW-0378">Hydrolase</keyword>
<gene>
    <name evidence="3" type="primary">rutB</name>
    <name evidence="3" type="ORF">HALOF300_02479</name>
</gene>
<dbReference type="GO" id="GO:0016787">
    <property type="term" value="F:hydrolase activity"/>
    <property type="evidence" value="ECO:0007669"/>
    <property type="project" value="UniProtKB-KW"/>
</dbReference>
<dbReference type="AlphaFoldDB" id="A0A7M4DK17"/>
<reference evidence="3 4" key="1">
    <citation type="submission" date="2019-11" db="EMBL/GenBank/DDBJ databases">
        <authorList>
            <person name="Criscuolo A."/>
        </authorList>
    </citation>
    <scope>NUCLEOTIDE SEQUENCE [LARGE SCALE GENOMIC DNA]</scope>
    <source>
        <strain evidence="3">CIP111667</strain>
    </source>
</reference>
<evidence type="ECO:0000313" key="3">
    <source>
        <dbReference type="EMBL" id="VZO37405.1"/>
    </source>
</evidence>
<feature type="domain" description="Isochorismatase-like" evidence="2">
    <location>
        <begin position="48"/>
        <end position="246"/>
    </location>
</feature>
<dbReference type="CDD" id="cd00431">
    <property type="entry name" value="cysteine_hydrolases"/>
    <property type="match status" value="1"/>
</dbReference>
<dbReference type="PANTHER" id="PTHR43540">
    <property type="entry name" value="PEROXYUREIDOACRYLATE/UREIDOACRYLATE AMIDOHYDROLASE-RELATED"/>
    <property type="match status" value="1"/>
</dbReference>
<keyword evidence="4" id="KW-1185">Reference proteome</keyword>
<dbReference type="PANTHER" id="PTHR43540:SF9">
    <property type="entry name" value="FAMILY HYDROLASE, PUTATIVE (AFU_ORTHOLOGUE AFUA_2G08700)-RELATED"/>
    <property type="match status" value="1"/>
</dbReference>
<dbReference type="EC" id="3.5.1.110" evidence="3"/>
<organism evidence="3 4">
    <name type="scientific">Occultella aeris</name>
    <dbReference type="NCBI Taxonomy" id="2761496"/>
    <lineage>
        <taxon>Bacteria</taxon>
        <taxon>Bacillati</taxon>
        <taxon>Actinomycetota</taxon>
        <taxon>Actinomycetes</taxon>
        <taxon>Micrococcales</taxon>
        <taxon>Ruaniaceae</taxon>
        <taxon>Occultella</taxon>
    </lineage>
</organism>
<dbReference type="SUPFAM" id="SSF52499">
    <property type="entry name" value="Isochorismatase-like hydrolases"/>
    <property type="match status" value="1"/>
</dbReference>
<evidence type="ECO:0000259" key="2">
    <source>
        <dbReference type="Pfam" id="PF00857"/>
    </source>
</evidence>
<protein>
    <submittedName>
        <fullName evidence="3">Peroxyureidoacrylate/ureidoacrylate amidohydrolase RutB</fullName>
        <ecNumber evidence="3">3.5.1.110</ecNumber>
    </submittedName>
</protein>
<comment type="caution">
    <text evidence="3">The sequence shown here is derived from an EMBL/GenBank/DDBJ whole genome shotgun (WGS) entry which is preliminary data.</text>
</comment>
<sequence length="267" mass="28008">MTLTATDRPRNSWGLSASAVDLRRPARPERPVTIPAQPQRLTLDLASTAVLVIDMQNDFCHPDGWLGGIGVDVSGAAAPTGVLSGLLPALRTAGVPVVWVNWGNRPDLANLPPGVLHVYDADGTGGGIGSTDSPTGSAVLQKDSWAAAVVDGLTAEPGDLRVDKYRMSGFTDTPLDSILRNLRVDSLLLTGVNADQCVFATLIDAANLGYDVVMLEDAVATTSPQFCLDATVYNVRQCFGFTATGADLLAALGSPDRESPTDLEPRP</sequence>
<accession>A0A7M4DK17</accession>
<dbReference type="Pfam" id="PF00857">
    <property type="entry name" value="Isochorismatase"/>
    <property type="match status" value="1"/>
</dbReference>
<name>A0A7M4DK17_9MICO</name>
<evidence type="ECO:0000313" key="4">
    <source>
        <dbReference type="Proteomes" id="UP000419743"/>
    </source>
</evidence>
<dbReference type="InterPro" id="IPR050272">
    <property type="entry name" value="Isochorismatase-like_hydrls"/>
</dbReference>
<dbReference type="InterPro" id="IPR036380">
    <property type="entry name" value="Isochorismatase-like_sf"/>
</dbReference>
<dbReference type="InterPro" id="IPR000868">
    <property type="entry name" value="Isochorismatase-like_dom"/>
</dbReference>
<dbReference type="EMBL" id="CACRYJ010000034">
    <property type="protein sequence ID" value="VZO37405.1"/>
    <property type="molecule type" value="Genomic_DNA"/>
</dbReference>
<dbReference type="Gene3D" id="3.40.50.850">
    <property type="entry name" value="Isochorismatase-like"/>
    <property type="match status" value="1"/>
</dbReference>
<dbReference type="RefSeq" id="WP_156741230.1">
    <property type="nucleotide sequence ID" value="NZ_CACRYJ010000034.1"/>
</dbReference>
<evidence type="ECO:0000256" key="1">
    <source>
        <dbReference type="ARBA" id="ARBA00022801"/>
    </source>
</evidence>